<dbReference type="SUPFAM" id="SSF52540">
    <property type="entry name" value="P-loop containing nucleoside triphosphate hydrolases"/>
    <property type="match status" value="1"/>
</dbReference>
<dbReference type="NCBIfam" id="TIGR00368">
    <property type="entry name" value="YifB family Mg chelatase-like AAA ATPase"/>
    <property type="match status" value="1"/>
</dbReference>
<feature type="domain" description="Mg chelatase-related protein C-terminal" evidence="3">
    <location>
        <begin position="402"/>
        <end position="498"/>
    </location>
</feature>
<dbReference type="InterPro" id="IPR045006">
    <property type="entry name" value="CHLI-like"/>
</dbReference>
<dbReference type="InterPro" id="IPR027417">
    <property type="entry name" value="P-loop_NTPase"/>
</dbReference>
<accession>A0A9D2ITH2</accession>
<dbReference type="AlphaFoldDB" id="A0A9D2ITH2"/>
<reference evidence="4" key="1">
    <citation type="journal article" date="2021" name="PeerJ">
        <title>Extensive microbial diversity within the chicken gut microbiome revealed by metagenomics and culture.</title>
        <authorList>
            <person name="Gilroy R."/>
            <person name="Ravi A."/>
            <person name="Getino M."/>
            <person name="Pursley I."/>
            <person name="Horton D.L."/>
            <person name="Alikhan N.F."/>
            <person name="Baker D."/>
            <person name="Gharbi K."/>
            <person name="Hall N."/>
            <person name="Watson M."/>
            <person name="Adriaenssens E.M."/>
            <person name="Foster-Nyarko E."/>
            <person name="Jarju S."/>
            <person name="Secka A."/>
            <person name="Antonio M."/>
            <person name="Oren A."/>
            <person name="Chaudhuri R.R."/>
            <person name="La Ragione R."/>
            <person name="Hildebrand F."/>
            <person name="Pallen M.J."/>
        </authorList>
    </citation>
    <scope>NUCLEOTIDE SEQUENCE</scope>
    <source>
        <strain evidence="4">14324</strain>
    </source>
</reference>
<dbReference type="Gene3D" id="3.30.230.10">
    <property type="match status" value="1"/>
</dbReference>
<dbReference type="InterPro" id="IPR004482">
    <property type="entry name" value="Mg_chelat-rel"/>
</dbReference>
<dbReference type="InterPro" id="IPR014721">
    <property type="entry name" value="Ribsml_uS5_D2-typ_fold_subgr"/>
</dbReference>
<organism evidence="4 5">
    <name type="scientific">Candidatus Blautia faecigallinarum</name>
    <dbReference type="NCBI Taxonomy" id="2838488"/>
    <lineage>
        <taxon>Bacteria</taxon>
        <taxon>Bacillati</taxon>
        <taxon>Bacillota</taxon>
        <taxon>Clostridia</taxon>
        <taxon>Lachnospirales</taxon>
        <taxon>Lachnospiraceae</taxon>
        <taxon>Blautia</taxon>
    </lineage>
</organism>
<dbReference type="Pfam" id="PF01078">
    <property type="entry name" value="Mg_chelatase"/>
    <property type="match status" value="1"/>
</dbReference>
<name>A0A9D2ITH2_9FIRM</name>
<dbReference type="Pfam" id="PF13335">
    <property type="entry name" value="Mg_chelatase_C"/>
    <property type="match status" value="1"/>
</dbReference>
<reference evidence="4" key="2">
    <citation type="submission" date="2021-04" db="EMBL/GenBank/DDBJ databases">
        <authorList>
            <person name="Gilroy R."/>
        </authorList>
    </citation>
    <scope>NUCLEOTIDE SEQUENCE</scope>
    <source>
        <strain evidence="4">14324</strain>
    </source>
</reference>
<dbReference type="Gene3D" id="3.40.50.300">
    <property type="entry name" value="P-loop containing nucleotide triphosphate hydrolases"/>
    <property type="match status" value="1"/>
</dbReference>
<dbReference type="InterPro" id="IPR025158">
    <property type="entry name" value="Mg_chelat-rel_C"/>
</dbReference>
<gene>
    <name evidence="4" type="ORF">IAA21_08860</name>
</gene>
<dbReference type="InterPro" id="IPR020568">
    <property type="entry name" value="Ribosomal_Su5_D2-typ_SF"/>
</dbReference>
<dbReference type="Proteomes" id="UP000824041">
    <property type="component" value="Unassembled WGS sequence"/>
</dbReference>
<dbReference type="PANTHER" id="PTHR32039">
    <property type="entry name" value="MAGNESIUM-CHELATASE SUBUNIT CHLI"/>
    <property type="match status" value="1"/>
</dbReference>
<sequence length="506" mass="56183">MFASVRSAAILGMEVCPILVEADVSDGLPSFTMVGFPSAQVKEAQDRVRTALKNNGISLPPKRITVNFAPADIRKEGAGFDMPVAAAVMAAAGVLNPSLLQQVMMAGEISLNGEIHPVKGILPMVIHAREEKCRFCMIPYENLKEGRLIRDIKVIGVKNLKEMIQYLKHPEEFSDDLKERTGTEPVCGADFLDISGQISVRRAVEIAVSGFHNILLIGPPGAGKTMIARRIPTIMPDLTFEEQLELTRICSIAGLLSKENPLVTERPFRSPHHTCSPQALAGGGKNPRPGEITLAHRGVLFLDEMPEFSRRSLEILRQPLEDKVIRIARTTGTYEFPANFMLCAAMNPCPCGFYPDLDRCRCTPGEVSHYLGKISQPLLERIDLCAEAAPVAFDQISSSRTGESSQAIKKRVEKAREIQKIRFSQENIGFNGEMTKKHVDKYCEMSKGARKLMEQAFKKLKFSARSYHRILKVARTIADMDGSEKIESHHAGEAISYRAFDKKYWN</sequence>
<dbReference type="Pfam" id="PF13541">
    <property type="entry name" value="ChlI"/>
    <property type="match status" value="1"/>
</dbReference>
<comment type="caution">
    <text evidence="4">The sequence shown here is derived from an EMBL/GenBank/DDBJ whole genome shotgun (WGS) entry which is preliminary data.</text>
</comment>
<protein>
    <submittedName>
        <fullName evidence="4">YifB family Mg chelatase-like AAA ATPase</fullName>
    </submittedName>
</protein>
<dbReference type="PANTHER" id="PTHR32039:SF7">
    <property type="entry name" value="COMPETENCE PROTEIN COMM"/>
    <property type="match status" value="1"/>
</dbReference>
<dbReference type="EMBL" id="DXBU01000121">
    <property type="protein sequence ID" value="HIZ22888.1"/>
    <property type="molecule type" value="Genomic_DNA"/>
</dbReference>
<feature type="region of interest" description="Disordered" evidence="1">
    <location>
        <begin position="268"/>
        <end position="289"/>
    </location>
</feature>
<evidence type="ECO:0000313" key="4">
    <source>
        <dbReference type="EMBL" id="HIZ22888.1"/>
    </source>
</evidence>
<dbReference type="SUPFAM" id="SSF54211">
    <property type="entry name" value="Ribosomal protein S5 domain 2-like"/>
    <property type="match status" value="1"/>
</dbReference>
<feature type="domain" description="Magnesium chelatase ChlI-like catalytic" evidence="2">
    <location>
        <begin position="190"/>
        <end position="390"/>
    </location>
</feature>
<evidence type="ECO:0000259" key="2">
    <source>
        <dbReference type="Pfam" id="PF01078"/>
    </source>
</evidence>
<proteinExistence type="predicted"/>
<dbReference type="InterPro" id="IPR000523">
    <property type="entry name" value="Mg_chelatse_chII-like_cat_dom"/>
</dbReference>
<evidence type="ECO:0000256" key="1">
    <source>
        <dbReference type="SAM" id="MobiDB-lite"/>
    </source>
</evidence>
<evidence type="ECO:0000313" key="5">
    <source>
        <dbReference type="Proteomes" id="UP000824041"/>
    </source>
</evidence>
<evidence type="ECO:0000259" key="3">
    <source>
        <dbReference type="Pfam" id="PF13335"/>
    </source>
</evidence>
<dbReference type="GO" id="GO:0005524">
    <property type="term" value="F:ATP binding"/>
    <property type="evidence" value="ECO:0007669"/>
    <property type="project" value="InterPro"/>
</dbReference>